<protein>
    <submittedName>
        <fullName evidence="1">Uncharacterized protein</fullName>
    </submittedName>
</protein>
<reference evidence="1" key="1">
    <citation type="journal article" date="2015" name="Proc. Natl. Acad. Sci. U.S.A.">
        <title>Networks of energetic and metabolic interactions define dynamics in microbial communities.</title>
        <authorList>
            <person name="Embree M."/>
            <person name="Liu J.K."/>
            <person name="Al-Bassam M.M."/>
            <person name="Zengler K."/>
        </authorList>
    </citation>
    <scope>NUCLEOTIDE SEQUENCE</scope>
</reference>
<dbReference type="EMBL" id="LNQE01001822">
    <property type="protein sequence ID" value="KUG05266.1"/>
    <property type="molecule type" value="Genomic_DNA"/>
</dbReference>
<dbReference type="AlphaFoldDB" id="A0A0W8E9G7"/>
<comment type="caution">
    <text evidence="1">The sequence shown here is derived from an EMBL/GenBank/DDBJ whole genome shotgun (WGS) entry which is preliminary data.</text>
</comment>
<proteinExistence type="predicted"/>
<accession>A0A0W8E9G7</accession>
<name>A0A0W8E9G7_9ZZZZ</name>
<organism evidence="1">
    <name type="scientific">hydrocarbon metagenome</name>
    <dbReference type="NCBI Taxonomy" id="938273"/>
    <lineage>
        <taxon>unclassified sequences</taxon>
        <taxon>metagenomes</taxon>
        <taxon>ecological metagenomes</taxon>
    </lineage>
</organism>
<evidence type="ECO:0000313" key="1">
    <source>
        <dbReference type="EMBL" id="KUG05266.1"/>
    </source>
</evidence>
<sequence length="157" mass="17936">MLEGEQLYDLVVIGPKFDAKDIARIQYPKMFVIDKPEDIKLLFEKYSPQNITAEKPRKLKPLEADINYADTEGKVLLITTNKATVKELSCFDLKVATNIHSAKRLIYNNGFKLIITDMALKLKTNLPTYKWGVDILNKKDVYLLLTTGRLSLETLES</sequence>
<gene>
    <name evidence="1" type="ORF">ASZ90_017339</name>
</gene>